<evidence type="ECO:0000313" key="6">
    <source>
        <dbReference type="Proteomes" id="UP000075359"/>
    </source>
</evidence>
<dbReference type="AlphaFoldDB" id="A0A151CG65"/>
<dbReference type="RefSeq" id="WP_067330605.1">
    <property type="nucleotide sequence ID" value="NZ_LNKT01000023.1"/>
</dbReference>
<keyword evidence="6" id="KW-1185">Reference proteome</keyword>
<dbReference type="PROSITE" id="PS00892">
    <property type="entry name" value="HIT_1"/>
    <property type="match status" value="1"/>
</dbReference>
<dbReference type="InterPro" id="IPR011146">
    <property type="entry name" value="HIT-like"/>
</dbReference>
<reference evidence="5 6" key="1">
    <citation type="submission" date="2015-11" db="EMBL/GenBank/DDBJ databases">
        <title>Draft genome of Sulfurovum riftiae 1812E, a member of the Epsilonproteobacteria isolated from the tube of the deep-sea hydrothermal vent tubewom Riftia pachyptila.</title>
        <authorList>
            <person name="Vetriani C."/>
            <person name="Giovannelli D."/>
        </authorList>
    </citation>
    <scope>NUCLEOTIDE SEQUENCE [LARGE SCALE GENOMIC DNA]</scope>
    <source>
        <strain evidence="5 6">1812E</strain>
    </source>
</reference>
<feature type="domain" description="HIT" evidence="4">
    <location>
        <begin position="3"/>
        <end position="115"/>
    </location>
</feature>
<proteinExistence type="predicted"/>
<dbReference type="Gene3D" id="3.30.428.10">
    <property type="entry name" value="HIT-like"/>
    <property type="match status" value="1"/>
</dbReference>
<dbReference type="InterPro" id="IPR036265">
    <property type="entry name" value="HIT-like_sf"/>
</dbReference>
<dbReference type="InterPro" id="IPR001310">
    <property type="entry name" value="Histidine_triad_HIT"/>
</dbReference>
<dbReference type="OrthoDB" id="9784774at2"/>
<dbReference type="EMBL" id="LNKT01000023">
    <property type="protein sequence ID" value="KYJ86434.1"/>
    <property type="molecule type" value="Genomic_DNA"/>
</dbReference>
<dbReference type="STRING" id="1630136.AS592_06405"/>
<dbReference type="PRINTS" id="PR00332">
    <property type="entry name" value="HISTRIAD"/>
</dbReference>
<evidence type="ECO:0000256" key="1">
    <source>
        <dbReference type="PIRSR" id="PIRSR601310-1"/>
    </source>
</evidence>
<organism evidence="5 6">
    <name type="scientific">Sulfurovum riftiae</name>
    <dbReference type="NCBI Taxonomy" id="1630136"/>
    <lineage>
        <taxon>Bacteria</taxon>
        <taxon>Pseudomonadati</taxon>
        <taxon>Campylobacterota</taxon>
        <taxon>Epsilonproteobacteria</taxon>
        <taxon>Campylobacterales</taxon>
        <taxon>Sulfurovaceae</taxon>
        <taxon>Sulfurovum</taxon>
    </lineage>
</organism>
<feature type="active site" description="Tele-AMP-histidine intermediate" evidence="1">
    <location>
        <position position="95"/>
    </location>
</feature>
<feature type="short sequence motif" description="Histidine triad motif" evidence="2 3">
    <location>
        <begin position="93"/>
        <end position="97"/>
    </location>
</feature>
<protein>
    <submittedName>
        <fullName evidence="5">Histidine triad nucleotide-binding protein</fullName>
    </submittedName>
</protein>
<dbReference type="CDD" id="cd01276">
    <property type="entry name" value="PKCI_related"/>
    <property type="match status" value="1"/>
</dbReference>
<evidence type="ECO:0000256" key="2">
    <source>
        <dbReference type="PIRSR" id="PIRSR601310-3"/>
    </source>
</evidence>
<comment type="caution">
    <text evidence="5">The sequence shown here is derived from an EMBL/GenBank/DDBJ whole genome shotgun (WGS) entry which is preliminary data.</text>
</comment>
<name>A0A151CG65_9BACT</name>
<dbReference type="Proteomes" id="UP000075359">
    <property type="component" value="Unassembled WGS sequence"/>
</dbReference>
<evidence type="ECO:0000313" key="5">
    <source>
        <dbReference type="EMBL" id="KYJ86434.1"/>
    </source>
</evidence>
<evidence type="ECO:0000259" key="4">
    <source>
        <dbReference type="PROSITE" id="PS51084"/>
    </source>
</evidence>
<dbReference type="PANTHER" id="PTHR23089">
    <property type="entry name" value="HISTIDINE TRIAD HIT PROTEIN"/>
    <property type="match status" value="1"/>
</dbReference>
<accession>A0A151CG65</accession>
<dbReference type="SUPFAM" id="SSF54197">
    <property type="entry name" value="HIT-like"/>
    <property type="match status" value="1"/>
</dbReference>
<dbReference type="InterPro" id="IPR019808">
    <property type="entry name" value="Histidine_triad_CS"/>
</dbReference>
<dbReference type="PROSITE" id="PS51084">
    <property type="entry name" value="HIT_2"/>
    <property type="match status" value="1"/>
</dbReference>
<evidence type="ECO:0000256" key="3">
    <source>
        <dbReference type="PROSITE-ProRule" id="PRU00464"/>
    </source>
</evidence>
<dbReference type="GO" id="GO:0003824">
    <property type="term" value="F:catalytic activity"/>
    <property type="evidence" value="ECO:0007669"/>
    <property type="project" value="InterPro"/>
</dbReference>
<dbReference type="Pfam" id="PF01230">
    <property type="entry name" value="HIT"/>
    <property type="match status" value="1"/>
</dbReference>
<sequence length="117" mass="13307">MCIFCKIVNGEIPNNTVHESDHFLAFHDLYPKAPIHILIIPKQHVDCFQDVSPEMMADMTPFIQEVATKVGIDKTGYRLITNNGDDGGQEIKHLHFHMLGGGKLIWNHQHEDPHKSI</sequence>
<gene>
    <name evidence="5" type="ORF">AS592_06405</name>
</gene>